<evidence type="ECO:0000259" key="5">
    <source>
        <dbReference type="SMART" id="SM00004"/>
    </source>
</evidence>
<feature type="domain" description="LNR" evidence="5">
    <location>
        <begin position="574"/>
        <end position="616"/>
    </location>
</feature>
<protein>
    <submittedName>
        <fullName evidence="7">Aste57867_9349 protein</fullName>
    </submittedName>
</protein>
<dbReference type="EMBL" id="VJMH01005137">
    <property type="protein sequence ID" value="KAF0700118.1"/>
    <property type="molecule type" value="Genomic_DNA"/>
</dbReference>
<feature type="transmembrane region" description="Helical" evidence="4">
    <location>
        <begin position="30"/>
        <end position="51"/>
    </location>
</feature>
<feature type="transmembrane region" description="Helical" evidence="4">
    <location>
        <begin position="105"/>
        <end position="130"/>
    </location>
</feature>
<dbReference type="Pfam" id="PF00066">
    <property type="entry name" value="Notch"/>
    <property type="match status" value="1"/>
</dbReference>
<dbReference type="Gene3D" id="3.80.10.10">
    <property type="entry name" value="Ribonuclease Inhibitor"/>
    <property type="match status" value="1"/>
</dbReference>
<keyword evidence="2" id="KW-1015">Disulfide bond</keyword>
<dbReference type="AlphaFoldDB" id="A0A485KMM7"/>
<evidence type="ECO:0000313" key="7">
    <source>
        <dbReference type="EMBL" id="VFT86230.1"/>
    </source>
</evidence>
<dbReference type="Gene3D" id="4.10.470.20">
    <property type="match status" value="1"/>
</dbReference>
<name>A0A485KMM7_9STRA</name>
<dbReference type="Proteomes" id="UP000332933">
    <property type="component" value="Unassembled WGS sequence"/>
</dbReference>
<keyword evidence="4" id="KW-0812">Transmembrane</keyword>
<keyword evidence="4" id="KW-0472">Membrane</keyword>
<dbReference type="OrthoDB" id="107262at2759"/>
<dbReference type="InterPro" id="IPR000800">
    <property type="entry name" value="Notch_dom"/>
</dbReference>
<dbReference type="EMBL" id="CAADRA010005158">
    <property type="protein sequence ID" value="VFT86230.1"/>
    <property type="molecule type" value="Genomic_DNA"/>
</dbReference>
<keyword evidence="3" id="KW-0325">Glycoprotein</keyword>
<accession>A0A485KMM7</accession>
<dbReference type="InterPro" id="IPR032675">
    <property type="entry name" value="LRR_dom_sf"/>
</dbReference>
<evidence type="ECO:0000313" key="6">
    <source>
        <dbReference type="EMBL" id="KAF0700118.1"/>
    </source>
</evidence>
<reference evidence="7 8" key="1">
    <citation type="submission" date="2019-03" db="EMBL/GenBank/DDBJ databases">
        <authorList>
            <person name="Gaulin E."/>
            <person name="Dumas B."/>
        </authorList>
    </citation>
    <scope>NUCLEOTIDE SEQUENCE [LARGE SCALE GENOMIC DNA]</scope>
    <source>
        <strain evidence="7">CBS 568.67</strain>
    </source>
</reference>
<feature type="transmembrane region" description="Helical" evidence="4">
    <location>
        <begin position="175"/>
        <end position="200"/>
    </location>
</feature>
<dbReference type="SMART" id="SM00004">
    <property type="entry name" value="NL"/>
    <property type="match status" value="1"/>
</dbReference>
<evidence type="ECO:0000313" key="8">
    <source>
        <dbReference type="Proteomes" id="UP000332933"/>
    </source>
</evidence>
<sequence length="621" mass="68385">MPMAVKALGPRQPSMTTIALTLYFQRPVRLLGLIKHLFSALYYVAMCYLYFSITPADKRALQVYQPAAMCAIMGVFAVLHGFGLVRTCFVVRATRSRLWDRGWKALTRCVAPTTLLLVLHFVGVLCQSYQAYRGSEYLVDPIPLFAFAFVVALNCAVTPWFFLSRHKVVQTSVVPLLESVLGFFLTVVFQIYVFLAPSIFYSSSSTHQYDAKFNTRMALVARWVIASSPLDLVTKVAIQLASYSALRKLIDATHMSTRLYPTTSSPRHRHTSSLSSAAVARHFQFQFRQNRTRVLYAMGTSLYGIGLVSVSGVANWLRVDCPAVCAFAFAPWGTQTCQCCYIEINCVLQESTGLDIDSFLRPEQVGSRVFFIDVRRCALPQGIPLATLAPFQNLYGLFVTFSNMTQWRATNDNTVLPDSLTALRIRYSNLTAVPHLLASVPSNLIYLRLEGAPISTIPPTYVKAWATIPSISINEANLTDIPPGLLASTTLGWLELRGNHIRSLPPEWQPPVGFTADLSANALADGPWNAATQPSVVFDLSSNPISTVASTVDLNLVEGRTIVLDDTPFCAASSSLAKSACQAKCARLCPTKLIGDGNCDWSCYNAACQFDGGDCYSYGFE</sequence>
<reference evidence="6" key="2">
    <citation type="submission" date="2019-06" db="EMBL/GenBank/DDBJ databases">
        <title>Genomics analysis of Aphanomyces spp. identifies a new class of oomycete effector associated with host adaptation.</title>
        <authorList>
            <person name="Gaulin E."/>
        </authorList>
    </citation>
    <scope>NUCLEOTIDE SEQUENCE</scope>
    <source>
        <strain evidence="6">CBS 578.67</strain>
    </source>
</reference>
<keyword evidence="1" id="KW-0677">Repeat</keyword>
<proteinExistence type="predicted"/>
<evidence type="ECO:0000256" key="2">
    <source>
        <dbReference type="ARBA" id="ARBA00023157"/>
    </source>
</evidence>
<evidence type="ECO:0000256" key="1">
    <source>
        <dbReference type="ARBA" id="ARBA00022737"/>
    </source>
</evidence>
<keyword evidence="8" id="KW-1185">Reference proteome</keyword>
<organism evidence="7 8">
    <name type="scientific">Aphanomyces stellatus</name>
    <dbReference type="NCBI Taxonomy" id="120398"/>
    <lineage>
        <taxon>Eukaryota</taxon>
        <taxon>Sar</taxon>
        <taxon>Stramenopiles</taxon>
        <taxon>Oomycota</taxon>
        <taxon>Saprolegniomycetes</taxon>
        <taxon>Saprolegniales</taxon>
        <taxon>Verrucalvaceae</taxon>
        <taxon>Aphanomyces</taxon>
    </lineage>
</organism>
<evidence type="ECO:0000256" key="4">
    <source>
        <dbReference type="SAM" id="Phobius"/>
    </source>
</evidence>
<dbReference type="SUPFAM" id="SSF52058">
    <property type="entry name" value="L domain-like"/>
    <property type="match status" value="1"/>
</dbReference>
<feature type="transmembrane region" description="Helical" evidence="4">
    <location>
        <begin position="63"/>
        <end position="85"/>
    </location>
</feature>
<feature type="transmembrane region" description="Helical" evidence="4">
    <location>
        <begin position="142"/>
        <end position="163"/>
    </location>
</feature>
<keyword evidence="4" id="KW-1133">Transmembrane helix</keyword>
<gene>
    <name evidence="7" type="primary">Aste57867_9349</name>
    <name evidence="6" type="ORF">As57867_009313</name>
    <name evidence="7" type="ORF">ASTE57867_9349</name>
</gene>
<evidence type="ECO:0000256" key="3">
    <source>
        <dbReference type="ARBA" id="ARBA00023180"/>
    </source>
</evidence>